<dbReference type="GO" id="GO:0005829">
    <property type="term" value="C:cytosol"/>
    <property type="evidence" value="ECO:0007669"/>
    <property type="project" value="TreeGrafter"/>
</dbReference>
<keyword evidence="1 5" id="KW-0547">Nucleotide-binding</keyword>
<evidence type="ECO:0000259" key="8">
    <source>
        <dbReference type="PROSITE" id="PS51198"/>
    </source>
</evidence>
<evidence type="ECO:0000256" key="3">
    <source>
        <dbReference type="ARBA" id="ARBA00022806"/>
    </source>
</evidence>
<dbReference type="PROSITE" id="PS51198">
    <property type="entry name" value="UVRD_HELICASE_ATP_BIND"/>
    <property type="match status" value="1"/>
</dbReference>
<keyword evidence="2 5" id="KW-0378">Hydrolase</keyword>
<evidence type="ECO:0000256" key="7">
    <source>
        <dbReference type="SAM" id="MobiDB-lite"/>
    </source>
</evidence>
<evidence type="ECO:0000256" key="1">
    <source>
        <dbReference type="ARBA" id="ARBA00022741"/>
    </source>
</evidence>
<dbReference type="InterPro" id="IPR027785">
    <property type="entry name" value="UvrD-like_helicase_C"/>
</dbReference>
<evidence type="ECO:0000256" key="5">
    <source>
        <dbReference type="PROSITE-ProRule" id="PRU00560"/>
    </source>
</evidence>
<dbReference type="EMBL" id="ACGK02000001">
    <property type="protein sequence ID" value="EGF23530.1"/>
    <property type="molecule type" value="Genomic_DNA"/>
</dbReference>
<comment type="caution">
    <text evidence="9">The sequence shown here is derived from an EMBL/GenBank/DDBJ whole genome shotgun (WGS) entry which is preliminary data.</text>
</comment>
<dbReference type="eggNOG" id="COG3973">
    <property type="taxonomic scope" value="Bacteria"/>
</dbReference>
<evidence type="ECO:0000256" key="4">
    <source>
        <dbReference type="ARBA" id="ARBA00022840"/>
    </source>
</evidence>
<dbReference type="GO" id="GO:0003677">
    <property type="term" value="F:DNA binding"/>
    <property type="evidence" value="ECO:0007669"/>
    <property type="project" value="InterPro"/>
</dbReference>
<gene>
    <name evidence="9" type="ORF">HMPREF0091_10477</name>
</gene>
<accession>F1T486</accession>
<evidence type="ECO:0000256" key="6">
    <source>
        <dbReference type="SAM" id="Coils"/>
    </source>
</evidence>
<dbReference type="Pfam" id="PF00580">
    <property type="entry name" value="UvrD-helicase"/>
    <property type="match status" value="1"/>
</dbReference>
<feature type="binding site" evidence="5">
    <location>
        <begin position="278"/>
        <end position="285"/>
    </location>
    <ligand>
        <name>ATP</name>
        <dbReference type="ChEBI" id="CHEBI:30616"/>
    </ligand>
</feature>
<feature type="region of interest" description="Disordered" evidence="7">
    <location>
        <begin position="1"/>
        <end position="21"/>
    </location>
</feature>
<dbReference type="InterPro" id="IPR000212">
    <property type="entry name" value="DNA_helicase_UvrD/REP"/>
</dbReference>
<reference evidence="9 10" key="1">
    <citation type="submission" date="2011-02" db="EMBL/GenBank/DDBJ databases">
        <authorList>
            <person name="Muzny D."/>
            <person name="Qin X."/>
            <person name="Buhay C."/>
            <person name="Dugan-Rocha S."/>
            <person name="Ding Y."/>
            <person name="Chen G."/>
            <person name="Hawes A."/>
            <person name="Holder M."/>
            <person name="Jhangiani S."/>
            <person name="Johnson A."/>
            <person name="Khan Z."/>
            <person name="Li Z."/>
            <person name="Liu W."/>
            <person name="Liu X."/>
            <person name="Perez L."/>
            <person name="Shen H."/>
            <person name="Wang Q."/>
            <person name="Watt J."/>
            <person name="Xi L."/>
            <person name="Xin Y."/>
            <person name="Zhou J."/>
            <person name="Deng J."/>
            <person name="Jiang H."/>
            <person name="Liu Y."/>
            <person name="Qu J."/>
            <person name="Song X.-Z."/>
            <person name="Zhang L."/>
            <person name="Villasana D."/>
            <person name="Johnson A."/>
            <person name="Liu J."/>
            <person name="Liyanage D."/>
            <person name="Lorensuhewa L."/>
            <person name="Robinson T."/>
            <person name="Song A."/>
            <person name="Song B.-B."/>
            <person name="Dinh H."/>
            <person name="Thornton R."/>
            <person name="Coyle M."/>
            <person name="Francisco L."/>
            <person name="Jackson L."/>
            <person name="Javaid M."/>
            <person name="Korchina V."/>
            <person name="Kovar C."/>
            <person name="Mata R."/>
            <person name="Mathew T."/>
            <person name="Ngo R."/>
            <person name="Nguyen L."/>
            <person name="Nguyen N."/>
            <person name="Okwuonu G."/>
            <person name="Ongeri F."/>
            <person name="Pham C."/>
            <person name="Simmons D."/>
            <person name="Wilczek-Boney K."/>
            <person name="Hale W."/>
            <person name="Jakkamsetti A."/>
            <person name="Pham P."/>
            <person name="Ruth R."/>
            <person name="San Lucas F."/>
            <person name="Warren J."/>
            <person name="Zhang J."/>
            <person name="Zhao Z."/>
            <person name="Zhou C."/>
            <person name="Zhu D."/>
            <person name="Lee S."/>
            <person name="Bess C."/>
            <person name="Blankenburg K."/>
            <person name="Forbes L."/>
            <person name="Fu Q."/>
            <person name="Gubbala S."/>
            <person name="Hirani K."/>
            <person name="Jayaseelan J.C."/>
            <person name="Lara F."/>
            <person name="Munidasa M."/>
            <person name="Palculict T."/>
            <person name="Patil S."/>
            <person name="Pu L.-L."/>
            <person name="Saada N."/>
            <person name="Tang L."/>
            <person name="Weissenberger G."/>
            <person name="Zhu Y."/>
            <person name="Hemphill L."/>
            <person name="Shang Y."/>
            <person name="Youmans B."/>
            <person name="Ayvaz T."/>
            <person name="Ross M."/>
            <person name="Santibanez J."/>
            <person name="Aqrawi P."/>
            <person name="Gross S."/>
            <person name="Joshi V."/>
            <person name="Fowler G."/>
            <person name="Nazareth L."/>
            <person name="Reid J."/>
            <person name="Worley K."/>
            <person name="Petrosino J."/>
            <person name="Highlander S."/>
            <person name="Gibbs R."/>
        </authorList>
    </citation>
    <scope>NUCLEOTIDE SEQUENCE [LARGE SCALE GENOMIC DNA]</scope>
    <source>
        <strain evidence="9 10">DSM 15829</strain>
    </source>
</reference>
<dbReference type="InterPro" id="IPR027417">
    <property type="entry name" value="P-loop_NTPase"/>
</dbReference>
<dbReference type="PANTHER" id="PTHR11070">
    <property type="entry name" value="UVRD / RECB / PCRA DNA HELICASE FAMILY MEMBER"/>
    <property type="match status" value="1"/>
</dbReference>
<feature type="coiled-coil region" evidence="6">
    <location>
        <begin position="65"/>
        <end position="100"/>
    </location>
</feature>
<organism evidence="9 10">
    <name type="scientific">Fannyhessea vaginae DSM 15829</name>
    <dbReference type="NCBI Taxonomy" id="525256"/>
    <lineage>
        <taxon>Bacteria</taxon>
        <taxon>Bacillati</taxon>
        <taxon>Actinomycetota</taxon>
        <taxon>Coriobacteriia</taxon>
        <taxon>Coriobacteriales</taxon>
        <taxon>Atopobiaceae</taxon>
        <taxon>Fannyhessea</taxon>
    </lineage>
</organism>
<evidence type="ECO:0000313" key="9">
    <source>
        <dbReference type="EMBL" id="EGF23530.1"/>
    </source>
</evidence>
<dbReference type="GO" id="GO:0043138">
    <property type="term" value="F:3'-5' DNA helicase activity"/>
    <property type="evidence" value="ECO:0007669"/>
    <property type="project" value="TreeGrafter"/>
</dbReference>
<keyword evidence="10" id="KW-1185">Reference proteome</keyword>
<name>F1T486_9ACTN</name>
<evidence type="ECO:0000256" key="2">
    <source>
        <dbReference type="ARBA" id="ARBA00022801"/>
    </source>
</evidence>
<protein>
    <recommendedName>
        <fullName evidence="8">UvrD-like helicase ATP-binding domain-containing protein</fullName>
    </recommendedName>
</protein>
<dbReference type="GO" id="GO:0000725">
    <property type="term" value="P:recombinational repair"/>
    <property type="evidence" value="ECO:0007669"/>
    <property type="project" value="TreeGrafter"/>
</dbReference>
<keyword evidence="6" id="KW-0175">Coiled coil</keyword>
<dbReference type="PANTHER" id="PTHR11070:SF17">
    <property type="entry name" value="DNA HELICASE IV"/>
    <property type="match status" value="1"/>
</dbReference>
<sequence>MQKIIGKDTMNTMSTTNKDSKADNVQDMQHKTIDIHAIDAQENSASDTRSDEVFRTEEKHLHDVYAKLVQEKKTLEAQMIKAHERAQKDLKEMSSEVRQNFGSDDEAMETYAAIETLNAVIDVYNQKHDFDADRLKRIDTLLLQPYFAKVVLQMRAGRPPQSVYIGAAGITDEHRIPLVVDWRSPIAQTYYNQENGLITYEVNGKKRQVTLSLRRQFDIVRDCLRAYFDSDIAIEDALLKQALARRHSEKLQAITATIQREQNKIIRYKDVEALLIDGIAGSGKTSVLLQRIAYLLYQQKDTLSSKDIYFFAPNDVFAQYINMVLPQLGEQNPQTFTWKSFIARLGLSTYGSGVTTTIEDLHNLEHMLPHIQISDKDIQEIKCRDTVLLKVASIKSALEKFGAIGWNRKRIALVKDELHTRLDRRITALAQTEDFQDALCELDVEQQMQIFNAVIAPQTAEDTLKYARIYAHYLYDEAHEAIKCVSWLNFAHIAQHNLTREHPTSVEIYYLHLLLCDSTFKGARFVVIDEVQDYTPAQLYVLTQTFHGAHFIFAGDERQALTINRSSFSDIEHVLAHANIAYKHMFLSTSYRSSKEITDLFWSIFSAREGTDIVSVQMEGEKPHFISCDERDTKAYVESLQKLVDARDPQELCAIITREERGAKWLAQRLHDGTHAITRITANSILPQHGVVIMNLKLAKGLEFDHVILADAQSANYPCDTEEKEDVSRRCLYTALSRATHRVDIVSQGMLTPLLCKNDQESK</sequence>
<evidence type="ECO:0000313" key="10">
    <source>
        <dbReference type="Proteomes" id="UP000005947"/>
    </source>
</evidence>
<dbReference type="GO" id="GO:0005524">
    <property type="term" value="F:ATP binding"/>
    <property type="evidence" value="ECO:0007669"/>
    <property type="project" value="UniProtKB-UniRule"/>
</dbReference>
<dbReference type="GO" id="GO:0016787">
    <property type="term" value="F:hydrolase activity"/>
    <property type="evidence" value="ECO:0007669"/>
    <property type="project" value="UniProtKB-UniRule"/>
</dbReference>
<dbReference type="InterPro" id="IPR014016">
    <property type="entry name" value="UvrD-like_ATP-bd"/>
</dbReference>
<keyword evidence="4 5" id="KW-0067">ATP-binding</keyword>
<proteinExistence type="predicted"/>
<dbReference type="SUPFAM" id="SSF52540">
    <property type="entry name" value="P-loop containing nucleoside triphosphate hydrolases"/>
    <property type="match status" value="1"/>
</dbReference>
<dbReference type="Proteomes" id="UP000005947">
    <property type="component" value="Unassembled WGS sequence"/>
</dbReference>
<feature type="domain" description="UvrD-like helicase ATP-binding" evidence="8">
    <location>
        <begin position="257"/>
        <end position="594"/>
    </location>
</feature>
<dbReference type="Pfam" id="PF13538">
    <property type="entry name" value="UvrD_C_2"/>
    <property type="match status" value="1"/>
</dbReference>
<dbReference type="Gene3D" id="3.40.50.300">
    <property type="entry name" value="P-loop containing nucleotide triphosphate hydrolases"/>
    <property type="match status" value="2"/>
</dbReference>
<keyword evidence="3 5" id="KW-0347">Helicase</keyword>
<dbReference type="AlphaFoldDB" id="F1T486"/>